<dbReference type="InterPro" id="IPR018357">
    <property type="entry name" value="Hexapep_transf_CS"/>
</dbReference>
<dbReference type="Proteomes" id="UP000663637">
    <property type="component" value="Chromosome"/>
</dbReference>
<dbReference type="EMBL" id="CP061510">
    <property type="protein sequence ID" value="QSB45028.1"/>
    <property type="molecule type" value="Genomic_DNA"/>
</dbReference>
<dbReference type="SUPFAM" id="SSF51161">
    <property type="entry name" value="Trimeric LpxA-like enzymes"/>
    <property type="match status" value="1"/>
</dbReference>
<dbReference type="Gene3D" id="2.160.10.10">
    <property type="entry name" value="Hexapeptide repeat proteins"/>
    <property type="match status" value="1"/>
</dbReference>
<keyword evidence="1" id="KW-0808">Transferase</keyword>
<protein>
    <submittedName>
        <fullName evidence="4">Acyltransferase</fullName>
    </submittedName>
</protein>
<dbReference type="PANTHER" id="PTHR23416:SF78">
    <property type="entry name" value="LIPOPOLYSACCHARIDE BIOSYNTHESIS O-ACETYL TRANSFERASE WBBJ-RELATED"/>
    <property type="match status" value="1"/>
</dbReference>
<dbReference type="CDD" id="cd04647">
    <property type="entry name" value="LbH_MAT_like"/>
    <property type="match status" value="1"/>
</dbReference>
<evidence type="ECO:0000313" key="4">
    <source>
        <dbReference type="EMBL" id="QSB45028.1"/>
    </source>
</evidence>
<name>A0ABX7KAY3_9SPHN</name>
<keyword evidence="2" id="KW-0677">Repeat</keyword>
<evidence type="ECO:0000256" key="3">
    <source>
        <dbReference type="ARBA" id="ARBA00023315"/>
    </source>
</evidence>
<evidence type="ECO:0000313" key="5">
    <source>
        <dbReference type="Proteomes" id="UP000663637"/>
    </source>
</evidence>
<dbReference type="Pfam" id="PF14602">
    <property type="entry name" value="Hexapep_2"/>
    <property type="match status" value="1"/>
</dbReference>
<evidence type="ECO:0000256" key="1">
    <source>
        <dbReference type="ARBA" id="ARBA00022679"/>
    </source>
</evidence>
<organism evidence="4 5">
    <name type="scientific">Tsuneonella flava</name>
    <dbReference type="NCBI Taxonomy" id="2055955"/>
    <lineage>
        <taxon>Bacteria</taxon>
        <taxon>Pseudomonadati</taxon>
        <taxon>Pseudomonadota</taxon>
        <taxon>Alphaproteobacteria</taxon>
        <taxon>Sphingomonadales</taxon>
        <taxon>Erythrobacteraceae</taxon>
        <taxon>Tsuneonella</taxon>
    </lineage>
</organism>
<dbReference type="InterPro" id="IPR011004">
    <property type="entry name" value="Trimer_LpxA-like_sf"/>
</dbReference>
<dbReference type="GO" id="GO:0016746">
    <property type="term" value="F:acyltransferase activity"/>
    <property type="evidence" value="ECO:0007669"/>
    <property type="project" value="UniProtKB-KW"/>
</dbReference>
<dbReference type="Pfam" id="PF00132">
    <property type="entry name" value="Hexapep"/>
    <property type="match status" value="1"/>
</dbReference>
<accession>A0ABX7KAY3</accession>
<keyword evidence="5" id="KW-1185">Reference proteome</keyword>
<evidence type="ECO:0000256" key="2">
    <source>
        <dbReference type="ARBA" id="ARBA00022737"/>
    </source>
</evidence>
<dbReference type="PROSITE" id="PS00101">
    <property type="entry name" value="HEXAPEP_TRANSFERASES"/>
    <property type="match status" value="1"/>
</dbReference>
<dbReference type="InterPro" id="IPR051159">
    <property type="entry name" value="Hexapeptide_acetyltransf"/>
</dbReference>
<sequence>MKLLRLLAALPKIAYFTRGAVVRALIVLSGGKCEANLRVEKGFRLRQGFHPGLSIGRDVYLGRNTTIDCLPGARLEIGDNVTLTEGCFISCCEAVTIGRNSLIGEYCSIRDANHDFSDLERPICEQAMLPDSISIGEDIWIGRGSAILSGVTIGTGAVIGANSVVTRSIPSHAVAFGAPAKVKGSRLEP</sequence>
<gene>
    <name evidence="4" type="ORF">IDJ81_02355</name>
</gene>
<proteinExistence type="predicted"/>
<dbReference type="RefSeq" id="WP_205443391.1">
    <property type="nucleotide sequence ID" value="NZ_CP061510.1"/>
</dbReference>
<dbReference type="InterPro" id="IPR001451">
    <property type="entry name" value="Hexapep"/>
</dbReference>
<reference evidence="4 5" key="1">
    <citation type="submission" date="2020-09" db="EMBL/GenBank/DDBJ databases">
        <title>Complete genome sequence of altererythrobacter flavus SS-21NJ, isolated from Dongying oil sludge in Shandong province.</title>
        <authorList>
            <person name="Sun S."/>
            <person name="Zhang Z."/>
        </authorList>
    </citation>
    <scope>NUCLEOTIDE SEQUENCE [LARGE SCALE GENOMIC DNA]</scope>
    <source>
        <strain evidence="4 5">SS-21NJ</strain>
    </source>
</reference>
<dbReference type="PANTHER" id="PTHR23416">
    <property type="entry name" value="SIALIC ACID SYNTHASE-RELATED"/>
    <property type="match status" value="1"/>
</dbReference>
<keyword evidence="3 4" id="KW-0012">Acyltransferase</keyword>